<dbReference type="InParanoid" id="A0A1Y2EUN6"/>
<accession>A0A1Y2EUN6</accession>
<evidence type="ECO:0000313" key="1">
    <source>
        <dbReference type="EMBL" id="ORY75301.1"/>
    </source>
</evidence>
<name>A0A1Y2EUN6_9BASI</name>
<dbReference type="InterPro" id="IPR032675">
    <property type="entry name" value="LRR_dom_sf"/>
</dbReference>
<dbReference type="SUPFAM" id="SSF52047">
    <property type="entry name" value="RNI-like"/>
    <property type="match status" value="1"/>
</dbReference>
<dbReference type="Gene3D" id="3.80.10.10">
    <property type="entry name" value="Ribonuclease Inhibitor"/>
    <property type="match status" value="1"/>
</dbReference>
<proteinExistence type="predicted"/>
<reference evidence="1 2" key="1">
    <citation type="submission" date="2016-07" db="EMBL/GenBank/DDBJ databases">
        <title>Pervasive Adenine N6-methylation of Active Genes in Fungi.</title>
        <authorList>
            <consortium name="DOE Joint Genome Institute"/>
            <person name="Mondo S.J."/>
            <person name="Dannebaum R.O."/>
            <person name="Kuo R.C."/>
            <person name="Labutti K."/>
            <person name="Haridas S."/>
            <person name="Kuo A."/>
            <person name="Salamov A."/>
            <person name="Ahrendt S.R."/>
            <person name="Lipzen A."/>
            <person name="Sullivan W."/>
            <person name="Andreopoulos W.B."/>
            <person name="Clum A."/>
            <person name="Lindquist E."/>
            <person name="Daum C."/>
            <person name="Ramamoorthy G.K."/>
            <person name="Gryganskyi A."/>
            <person name="Culley D."/>
            <person name="Magnuson J.K."/>
            <person name="James T.Y."/>
            <person name="O'Malley M.A."/>
            <person name="Stajich J.E."/>
            <person name="Spatafora J.W."/>
            <person name="Visel A."/>
            <person name="Grigoriev I.V."/>
        </authorList>
    </citation>
    <scope>NUCLEOTIDE SEQUENCE [LARGE SCALE GENOMIC DNA]</scope>
    <source>
        <strain evidence="1 2">62-1032</strain>
    </source>
</reference>
<dbReference type="AlphaFoldDB" id="A0A1Y2EUN6"/>
<evidence type="ECO:0000313" key="2">
    <source>
        <dbReference type="Proteomes" id="UP000193467"/>
    </source>
</evidence>
<evidence type="ECO:0008006" key="3">
    <source>
        <dbReference type="Google" id="ProtNLM"/>
    </source>
</evidence>
<keyword evidence="2" id="KW-1185">Reference proteome</keyword>
<organism evidence="1 2">
    <name type="scientific">Leucosporidium creatinivorum</name>
    <dbReference type="NCBI Taxonomy" id="106004"/>
    <lineage>
        <taxon>Eukaryota</taxon>
        <taxon>Fungi</taxon>
        <taxon>Dikarya</taxon>
        <taxon>Basidiomycota</taxon>
        <taxon>Pucciniomycotina</taxon>
        <taxon>Microbotryomycetes</taxon>
        <taxon>Leucosporidiales</taxon>
        <taxon>Leucosporidium</taxon>
    </lineage>
</organism>
<gene>
    <name evidence="1" type="ORF">BCR35DRAFT_314641</name>
</gene>
<sequence>MSTSEPTLSTLEDRIPPEIVDKILEEAVDAGYAKGIPKTWTSRSLCLVSKTLLPFGQRVLFRSVKLRFGRYGLPLDENGEPEESDQEDDPALLVTNDKPFRRAIHKSPHLGAHVRELSLHLDWLDDEELDYSYVAMVMGDVLSRCPGVVRLHFRQEGGEKSSAVESVLKVFADAGRQLEDLTAYYPSKECWELLSKSTSLRRLDLGVADTEAPLVEDWDTSAPFPSSLTYLRLHQEYASNQLVFASLFLAALTNSTSTLQELHISSILLALPSVQPLLPRLSNLRHLVVNANDLRRTSEPEEDHYQRLFLALAACVTTSLRIEGMHPRNPLPSTFFPSLPRSITQLDISGLHKKETGISEWIDKAESLNLKSLMVTWPMATEDEPKLALRQACEKKGVKLLTRRG</sequence>
<dbReference type="EMBL" id="MCGR01000038">
    <property type="protein sequence ID" value="ORY75301.1"/>
    <property type="molecule type" value="Genomic_DNA"/>
</dbReference>
<dbReference type="Proteomes" id="UP000193467">
    <property type="component" value="Unassembled WGS sequence"/>
</dbReference>
<protein>
    <recommendedName>
        <fullName evidence="3">F-box domain-containing protein</fullName>
    </recommendedName>
</protein>
<comment type="caution">
    <text evidence="1">The sequence shown here is derived from an EMBL/GenBank/DDBJ whole genome shotgun (WGS) entry which is preliminary data.</text>
</comment>